<dbReference type="InterPro" id="IPR013785">
    <property type="entry name" value="Aldolase_TIM"/>
</dbReference>
<dbReference type="STRING" id="1817772.A2527_13980"/>
<dbReference type="SUPFAM" id="SSF51391">
    <property type="entry name" value="Thiamin phosphate synthase"/>
    <property type="match status" value="1"/>
</dbReference>
<protein>
    <recommendedName>
        <fullName evidence="1">Thiamine phosphate synthase/TenI domain-containing protein</fullName>
    </recommendedName>
</protein>
<gene>
    <name evidence="2" type="ORF">A2527_13980</name>
</gene>
<dbReference type="AlphaFoldDB" id="A0A1F6G4L6"/>
<organism evidence="2 3">
    <name type="scientific">Candidatus Lambdaproteobacteria bacterium RIFOXYD2_FULL_50_16</name>
    <dbReference type="NCBI Taxonomy" id="1817772"/>
    <lineage>
        <taxon>Bacteria</taxon>
        <taxon>Pseudomonadati</taxon>
        <taxon>Pseudomonadota</taxon>
        <taxon>Candidatus Lambdaproteobacteria</taxon>
    </lineage>
</organism>
<accession>A0A1F6G4L6</accession>
<name>A0A1F6G4L6_9PROT</name>
<dbReference type="InterPro" id="IPR022998">
    <property type="entry name" value="ThiamineP_synth_TenI"/>
</dbReference>
<dbReference type="CDD" id="cd00564">
    <property type="entry name" value="TMP_TenI"/>
    <property type="match status" value="1"/>
</dbReference>
<dbReference type="Gene3D" id="3.20.20.70">
    <property type="entry name" value="Aldolase class I"/>
    <property type="match status" value="1"/>
</dbReference>
<comment type="caution">
    <text evidence="2">The sequence shown here is derived from an EMBL/GenBank/DDBJ whole genome shotgun (WGS) entry which is preliminary data.</text>
</comment>
<sequence length="186" mass="20355">MKLALITSPLALEDEIKMLREMLDLGSFWLHIRKPAWDKARVGQLVLALDSPTRLCLHGPINWALEWGLGGVHYGERLLAEAPAPTKGINRSRAVHQAKDLGGDWERALISPLFDSISKPGYKAQGDLLALGKVKTPIETYALGGVSLARLETVESLGFKGAAVLGAVWQAPKPIQVWRQFLSEVS</sequence>
<evidence type="ECO:0000313" key="2">
    <source>
        <dbReference type="EMBL" id="OGG93041.1"/>
    </source>
</evidence>
<evidence type="ECO:0000259" key="1">
    <source>
        <dbReference type="Pfam" id="PF02581"/>
    </source>
</evidence>
<reference evidence="2 3" key="1">
    <citation type="journal article" date="2016" name="Nat. Commun.">
        <title>Thousands of microbial genomes shed light on interconnected biogeochemical processes in an aquifer system.</title>
        <authorList>
            <person name="Anantharaman K."/>
            <person name="Brown C.T."/>
            <person name="Hug L.A."/>
            <person name="Sharon I."/>
            <person name="Castelle C.J."/>
            <person name="Probst A.J."/>
            <person name="Thomas B.C."/>
            <person name="Singh A."/>
            <person name="Wilkins M.J."/>
            <person name="Karaoz U."/>
            <person name="Brodie E.L."/>
            <person name="Williams K.H."/>
            <person name="Hubbard S.S."/>
            <person name="Banfield J.F."/>
        </authorList>
    </citation>
    <scope>NUCLEOTIDE SEQUENCE [LARGE SCALE GENOMIC DNA]</scope>
</reference>
<proteinExistence type="predicted"/>
<evidence type="ECO:0000313" key="3">
    <source>
        <dbReference type="Proteomes" id="UP000178449"/>
    </source>
</evidence>
<dbReference type="Proteomes" id="UP000178449">
    <property type="component" value="Unassembled WGS sequence"/>
</dbReference>
<feature type="domain" description="Thiamine phosphate synthase/TenI" evidence="1">
    <location>
        <begin position="5"/>
        <end position="168"/>
    </location>
</feature>
<dbReference type="InterPro" id="IPR036206">
    <property type="entry name" value="ThiamineP_synth_sf"/>
</dbReference>
<dbReference type="Pfam" id="PF02581">
    <property type="entry name" value="TMP-TENI"/>
    <property type="match status" value="1"/>
</dbReference>
<dbReference type="EMBL" id="MFNE01000053">
    <property type="protein sequence ID" value="OGG93041.1"/>
    <property type="molecule type" value="Genomic_DNA"/>
</dbReference>
<dbReference type="GO" id="GO:0009228">
    <property type="term" value="P:thiamine biosynthetic process"/>
    <property type="evidence" value="ECO:0007669"/>
    <property type="project" value="UniProtKB-KW"/>
</dbReference>